<dbReference type="PANTHER" id="PTHR15021:SF0">
    <property type="entry name" value="DISCO-RELATED, ISOFORM A-RELATED"/>
    <property type="match status" value="1"/>
</dbReference>
<evidence type="ECO:0000313" key="4">
    <source>
        <dbReference type="RefSeq" id="XP_042569807.1"/>
    </source>
</evidence>
<gene>
    <name evidence="4" type="primary">LOC122135164</name>
</gene>
<feature type="region of interest" description="Disordered" evidence="2">
    <location>
        <begin position="245"/>
        <end position="316"/>
    </location>
</feature>
<accession>A0A9Q9VRE5</accession>
<evidence type="ECO:0000259" key="3">
    <source>
        <dbReference type="PROSITE" id="PS50157"/>
    </source>
</evidence>
<evidence type="ECO:0000256" key="1">
    <source>
        <dbReference type="PROSITE-ProRule" id="PRU00042"/>
    </source>
</evidence>
<dbReference type="GO" id="GO:0008270">
    <property type="term" value="F:zinc ion binding"/>
    <property type="evidence" value="ECO:0007669"/>
    <property type="project" value="UniProtKB-KW"/>
</dbReference>
<evidence type="ECO:0000256" key="2">
    <source>
        <dbReference type="SAM" id="MobiDB-lite"/>
    </source>
</evidence>
<feature type="compositionally biased region" description="Polar residues" evidence="2">
    <location>
        <begin position="474"/>
        <end position="489"/>
    </location>
</feature>
<dbReference type="KEGG" id="ccar:122135164"/>
<reference evidence="4" key="1">
    <citation type="submission" date="2025-08" db="UniProtKB">
        <authorList>
            <consortium name="RefSeq"/>
        </authorList>
    </citation>
    <scope>IDENTIFICATION</scope>
    <source>
        <tissue evidence="4">Muscle</tissue>
    </source>
</reference>
<dbReference type="SMART" id="SM00355">
    <property type="entry name" value="ZnF_C2H2"/>
    <property type="match status" value="2"/>
</dbReference>
<dbReference type="GO" id="GO:0006355">
    <property type="term" value="P:regulation of DNA-templated transcription"/>
    <property type="evidence" value="ECO:0007669"/>
    <property type="project" value="TreeGrafter"/>
</dbReference>
<dbReference type="OrthoDB" id="10070972at2759"/>
<feature type="domain" description="C2H2-type" evidence="3">
    <location>
        <begin position="318"/>
        <end position="346"/>
    </location>
</feature>
<protein>
    <submittedName>
        <fullName evidence="4">Zinc finger protein basonuclin-2-like isoform X1</fullName>
    </submittedName>
</protein>
<dbReference type="RefSeq" id="XP_042569807.1">
    <property type="nucleotide sequence ID" value="XM_042713873.1"/>
</dbReference>
<organism evidence="4">
    <name type="scientific">Cyprinus carpio</name>
    <name type="common">Common carp</name>
    <dbReference type="NCBI Taxonomy" id="7962"/>
    <lineage>
        <taxon>Eukaryota</taxon>
        <taxon>Metazoa</taxon>
        <taxon>Chordata</taxon>
        <taxon>Craniata</taxon>
        <taxon>Vertebrata</taxon>
        <taxon>Euteleostomi</taxon>
        <taxon>Actinopterygii</taxon>
        <taxon>Neopterygii</taxon>
        <taxon>Teleostei</taxon>
        <taxon>Ostariophysi</taxon>
        <taxon>Cypriniformes</taxon>
        <taxon>Cyprinidae</taxon>
        <taxon>Cyprininae</taxon>
        <taxon>Cyprinus</taxon>
    </lineage>
</organism>
<feature type="compositionally biased region" description="Basic and acidic residues" evidence="2">
    <location>
        <begin position="260"/>
        <end position="274"/>
    </location>
</feature>
<proteinExistence type="predicted"/>
<feature type="compositionally biased region" description="Basic and acidic residues" evidence="2">
    <location>
        <begin position="458"/>
        <end position="470"/>
    </location>
</feature>
<keyword evidence="1" id="KW-0479">Metal-binding</keyword>
<dbReference type="InterPro" id="IPR040436">
    <property type="entry name" value="Disconnected-like"/>
</dbReference>
<sequence length="548" mass="61432">MEEEIQVVGCTHADCPCECFLPGQTQIRSCDRCAHGWVVHGMNHMCVCVCVCLKTGFPSPVLCVLMCVRVCVCAAVGKVCAPALLCSGQVEIVQSNVVFDISSLILYGTQALPVRMKILLDRLFSVLTHTQVLNIIHTLGWTLRDYVRGYMLQDSLGRVLDHWVTMSPEDEVVTLRQFLRFGETKSIVELMAEEQQIRPETHRIPVFKPRDKPPARTHHFENLPGGSLAFLQPFHYVSASVFPPSHPATQKLQRLSKRNNSADEMRARNKRDGRPLQIRSSTRSPKRLRNEEQHQAGVDEPIADSSGTGERSSSKARVSCNACAKTFYDKGTLKIHFNAVHLKIKHRCTVEGCNMMFSSLRSRNRHSANPNPRLHAALEHVTRRFLAQPRRPALRETTSPVSMATTNTVLTDHQIPVIREGGGGGATGNRTANQNGLSHVIDVTPKKKSRKSSTPLKLKQETHSEEHDHLSPGQPVNSLHGNQSPMPNTHVQYNYKQLWKTSYGYHSNGHVIQEVHGEWKGRCLPLLKVKEEPCDPTCDCRGRHHSNL</sequence>
<dbReference type="PROSITE" id="PS00028">
    <property type="entry name" value="ZINC_FINGER_C2H2_1"/>
    <property type="match status" value="1"/>
</dbReference>
<dbReference type="Proteomes" id="UP001155660">
    <property type="component" value="Chromosome A23"/>
</dbReference>
<dbReference type="PROSITE" id="PS50157">
    <property type="entry name" value="ZINC_FINGER_C2H2_2"/>
    <property type="match status" value="1"/>
</dbReference>
<feature type="region of interest" description="Disordered" evidence="2">
    <location>
        <begin position="444"/>
        <end position="489"/>
    </location>
</feature>
<dbReference type="GeneID" id="122135164"/>
<dbReference type="InterPro" id="IPR013087">
    <property type="entry name" value="Znf_C2H2_type"/>
</dbReference>
<name>A0A9Q9VRE5_CYPCA</name>
<keyword evidence="1" id="KW-0863">Zinc-finger</keyword>
<keyword evidence="1" id="KW-0862">Zinc</keyword>
<dbReference type="AlphaFoldDB" id="A0A9Q9VRE5"/>
<dbReference type="GO" id="GO:0005634">
    <property type="term" value="C:nucleus"/>
    <property type="evidence" value="ECO:0007669"/>
    <property type="project" value="TreeGrafter"/>
</dbReference>
<dbReference type="PANTHER" id="PTHR15021">
    <property type="entry name" value="DISCONNECTED-RELATED"/>
    <property type="match status" value="1"/>
</dbReference>